<reference evidence="3" key="1">
    <citation type="journal article" date="2019" name="Int. J. Syst. Evol. Microbiol.">
        <title>The Global Catalogue of Microorganisms (GCM) 10K type strain sequencing project: providing services to taxonomists for standard genome sequencing and annotation.</title>
        <authorList>
            <consortium name="The Broad Institute Genomics Platform"/>
            <consortium name="The Broad Institute Genome Sequencing Center for Infectious Disease"/>
            <person name="Wu L."/>
            <person name="Ma J."/>
        </authorList>
    </citation>
    <scope>NUCLEOTIDE SEQUENCE [LARGE SCALE GENOMIC DNA]</scope>
    <source>
        <strain evidence="3">NCAIM B.02333</strain>
    </source>
</reference>
<comment type="caution">
    <text evidence="2">The sequence shown here is derived from an EMBL/GenBank/DDBJ whole genome shotgun (WGS) entry which is preliminary data.</text>
</comment>
<evidence type="ECO:0000313" key="2">
    <source>
        <dbReference type="EMBL" id="MFC3689817.1"/>
    </source>
</evidence>
<gene>
    <name evidence="2" type="ORF">ACFOLH_15820</name>
</gene>
<dbReference type="Proteomes" id="UP001595685">
    <property type="component" value="Unassembled WGS sequence"/>
</dbReference>
<protein>
    <recommendedName>
        <fullName evidence="4">Asp23/Gls24 family envelope stress response protein</fullName>
    </recommendedName>
</protein>
<sequence length="169" mass="17827">MSDPRTRPLYDMPAVDPSVPRRLPAAPGASPTGGETLARATQELRDLPEPGWVEVADRLRSRLRSVSRPGRPLTVGEDEAGRLQVDTRVVVDAVRRAVAALPGTRPTGVAVVADGTSARSVEVDVELVYGGDVRAAAETVRAATVDVLQDLLGVTLPVDVEVVDVVPLP</sequence>
<evidence type="ECO:0000256" key="1">
    <source>
        <dbReference type="SAM" id="MobiDB-lite"/>
    </source>
</evidence>
<organism evidence="2 3">
    <name type="scientific">Aquipuribacter hungaricus</name>
    <dbReference type="NCBI Taxonomy" id="545624"/>
    <lineage>
        <taxon>Bacteria</taxon>
        <taxon>Bacillati</taxon>
        <taxon>Actinomycetota</taxon>
        <taxon>Actinomycetes</taxon>
        <taxon>Micrococcales</taxon>
        <taxon>Intrasporangiaceae</taxon>
        <taxon>Aquipuribacter</taxon>
    </lineage>
</organism>
<accession>A0ABV7WLF7</accession>
<proteinExistence type="predicted"/>
<feature type="region of interest" description="Disordered" evidence="1">
    <location>
        <begin position="1"/>
        <end position="49"/>
    </location>
</feature>
<evidence type="ECO:0008006" key="4">
    <source>
        <dbReference type="Google" id="ProtNLM"/>
    </source>
</evidence>
<evidence type="ECO:0000313" key="3">
    <source>
        <dbReference type="Proteomes" id="UP001595685"/>
    </source>
</evidence>
<dbReference type="RefSeq" id="WP_340295825.1">
    <property type="nucleotide sequence ID" value="NZ_JBBEOI010000315.1"/>
</dbReference>
<keyword evidence="3" id="KW-1185">Reference proteome</keyword>
<name>A0ABV7WLF7_9MICO</name>
<dbReference type="EMBL" id="JBHRWW010000013">
    <property type="protein sequence ID" value="MFC3689817.1"/>
    <property type="molecule type" value="Genomic_DNA"/>
</dbReference>